<name>A0ABY2XPX8_9GAMM</name>
<reference evidence="2 3" key="1">
    <citation type="submission" date="2019-05" db="EMBL/GenBank/DDBJ databases">
        <title>Genome of Alcanivorax gelatiniphagus, an oil degrading marine bacteria.</title>
        <authorList>
            <person name="Kwon K.K."/>
        </authorList>
    </citation>
    <scope>NUCLEOTIDE SEQUENCE [LARGE SCALE GENOMIC DNA]</scope>
    <source>
        <strain evidence="2 3">MEBiC 08158</strain>
    </source>
</reference>
<accession>A0ABY2XPX8</accession>
<comment type="caution">
    <text evidence="2">The sequence shown here is derived from an EMBL/GenBank/DDBJ whole genome shotgun (WGS) entry which is preliminary data.</text>
</comment>
<dbReference type="Proteomes" id="UP000739180">
    <property type="component" value="Unassembled WGS sequence"/>
</dbReference>
<keyword evidence="1" id="KW-0812">Transmembrane</keyword>
<gene>
    <name evidence="2" type="ORF">FGS76_02585</name>
</gene>
<evidence type="ECO:0000256" key="1">
    <source>
        <dbReference type="SAM" id="Phobius"/>
    </source>
</evidence>
<protein>
    <submittedName>
        <fullName evidence="2">Uncharacterized protein</fullName>
    </submittedName>
</protein>
<dbReference type="EMBL" id="VCQT01000012">
    <property type="protein sequence ID" value="TMW14693.1"/>
    <property type="molecule type" value="Genomic_DNA"/>
</dbReference>
<keyword evidence="3" id="KW-1185">Reference proteome</keyword>
<organism evidence="2 3">
    <name type="scientific">Alloalcanivorax gelatiniphagus</name>
    <dbReference type="NCBI Taxonomy" id="1194167"/>
    <lineage>
        <taxon>Bacteria</taxon>
        <taxon>Pseudomonadati</taxon>
        <taxon>Pseudomonadota</taxon>
        <taxon>Gammaproteobacteria</taxon>
        <taxon>Oceanospirillales</taxon>
        <taxon>Alcanivoracaceae</taxon>
        <taxon>Alloalcanivorax</taxon>
    </lineage>
</organism>
<evidence type="ECO:0000313" key="2">
    <source>
        <dbReference type="EMBL" id="TMW14693.1"/>
    </source>
</evidence>
<proteinExistence type="predicted"/>
<keyword evidence="1" id="KW-0472">Membrane</keyword>
<keyword evidence="1" id="KW-1133">Transmembrane helix</keyword>
<evidence type="ECO:0000313" key="3">
    <source>
        <dbReference type="Proteomes" id="UP000739180"/>
    </source>
</evidence>
<feature type="transmembrane region" description="Helical" evidence="1">
    <location>
        <begin position="6"/>
        <end position="26"/>
    </location>
</feature>
<dbReference type="RefSeq" id="WP_138771059.1">
    <property type="nucleotide sequence ID" value="NZ_JBHSSX010000107.1"/>
</dbReference>
<sequence>MHKDEFIVVFFIVFFVVLSYFCFLLARQKKRRGSLRNEGLKPANKERARKILKALKIRSKGAVSLPFGARCYVDDDGDGTFVCDLITLVGIGRYGGASEITCLGCLLSDNGGQDFLMRKPSPLEARFELADAWMVEDGWRVWGPGAERHFFDALAQEIRCFGDKAILRKQGEVLSIYFRGKHLNEDRVVALLPEWRRFCDTFRRLSAGQEAK</sequence>